<evidence type="ECO:0000313" key="2">
    <source>
        <dbReference type="Proteomes" id="UP000177273"/>
    </source>
</evidence>
<gene>
    <name evidence="1" type="ORF">BG262_03715</name>
</gene>
<name>A0A9Q5JGD9_9LACT</name>
<dbReference type="RefSeq" id="WP_070788040.1">
    <property type="nucleotide sequence ID" value="NZ_MKIQ01000027.1"/>
</dbReference>
<organism evidence="1 2">
    <name type="scientific">Floricoccus penangensis</name>
    <dbReference type="NCBI Taxonomy" id="1859475"/>
    <lineage>
        <taxon>Bacteria</taxon>
        <taxon>Bacillati</taxon>
        <taxon>Bacillota</taxon>
        <taxon>Bacilli</taxon>
        <taxon>Lactobacillales</taxon>
        <taxon>Streptococcaceae</taxon>
        <taxon>Floricoccus</taxon>
    </lineage>
</organism>
<evidence type="ECO:0008006" key="3">
    <source>
        <dbReference type="Google" id="ProtNLM"/>
    </source>
</evidence>
<sequence>MSRVKFYNKEGLLTKIQDINFYDFVNNNIELEINSILDILESVNILKFIKNDCIPNDVDKGKIKSFRDRLNKGINIYLSKIEDRDMEIILEYLYSNREYPTDEFMDILTLRKDIFECIADYNFVMSGDALLFAVRKSQVPIIDMLRHKAFIEKYQVEVKELFLENEKNIELIIDKYVKNGNDLVVPSNISKYDLYLMCERYIASKKRNINYLKLIEEGIQGMNNFEIDSKLRLKAKKAYEEEFNHFSKDSNSFFEFGEKIELYNDFDKYKEAKSRFKTLLNKDFFHINLTYEEHLDYLMHLNGFFTNNWILNLVSFPNIELPSALLREVYFRSNNSYETSFDFDNKNLLITYAFLMYQKIIKDICGIRIEDLIEYFFTKFSKENFSVTWLPFEFASAKEKIKIQANSLFVIEEQVRKQWKLYQENNIVDEELYNYENTPNIGDLGSLLNKKYIYASDKIKDMLNLFFSDQSDITYINENLKADDFFQLIIKYNLKVEDFNSYQRDRVRILIENNIVSLDTNGNIVLNNEQLVRIGIYKQLYNYGVIHYYHYFNNMSPNIFIELNQHEIDEMIKEGYLIYENKLFSTQESDYLNFILNNTFNNGLGLRNGFAHGSVTKENNISYSYALIILIIYIIKINEELQYYCML</sequence>
<protein>
    <recommendedName>
        <fullName evidence="3">DUF4209 domain-containing protein</fullName>
    </recommendedName>
</protein>
<reference evidence="2" key="1">
    <citation type="submission" date="2016-09" db="EMBL/GenBank/DDBJ databases">
        <title>Draft genome sequence of a novel species of the family Streptococcaceae isolated from flowers.</title>
        <authorList>
            <person name="Chuah L.-O."/>
            <person name="Yap K.-P."/>
            <person name="Thong K.L."/>
            <person name="Liong M.T."/>
            <person name="Ahmad R."/>
            <person name="Rusul G."/>
        </authorList>
    </citation>
    <scope>NUCLEOTIDE SEQUENCE [LARGE SCALE GENOMIC DNA]</scope>
    <source>
        <strain evidence="2">HibF3</strain>
    </source>
</reference>
<evidence type="ECO:0000313" key="1">
    <source>
        <dbReference type="EMBL" id="OFI46907.1"/>
    </source>
</evidence>
<proteinExistence type="predicted"/>
<dbReference type="Proteomes" id="UP000177273">
    <property type="component" value="Unassembled WGS sequence"/>
</dbReference>
<comment type="caution">
    <text evidence="1">The sequence shown here is derived from an EMBL/GenBank/DDBJ whole genome shotgun (WGS) entry which is preliminary data.</text>
</comment>
<dbReference type="OrthoDB" id="2846443at2"/>
<dbReference type="EMBL" id="MKIQ01000027">
    <property type="protein sequence ID" value="OFI46907.1"/>
    <property type="molecule type" value="Genomic_DNA"/>
</dbReference>
<dbReference type="AlphaFoldDB" id="A0A9Q5JGD9"/>
<keyword evidence="2" id="KW-1185">Reference proteome</keyword>
<accession>A0A9Q5JGD9</accession>